<reference evidence="2 3" key="1">
    <citation type="submission" date="2017-03" db="EMBL/GenBank/DDBJ databases">
        <authorList>
            <person name="Afonso C.L."/>
            <person name="Miller P.J."/>
            <person name="Scott M.A."/>
            <person name="Spackman E."/>
            <person name="Goraichik I."/>
            <person name="Dimitrov K.M."/>
            <person name="Suarez D.L."/>
            <person name="Swayne D.E."/>
        </authorList>
    </citation>
    <scope>NUCLEOTIDE SEQUENCE [LARGE SCALE GENOMIC DNA]</scope>
    <source>
        <strain evidence="2 3">ATCC 51113</strain>
    </source>
</reference>
<gene>
    <name evidence="2" type="ORF">BZK42_17345</name>
</gene>
<organism evidence="2 3">
    <name type="scientific">Citrobacter braakii</name>
    <dbReference type="NCBI Taxonomy" id="57706"/>
    <lineage>
        <taxon>Bacteria</taxon>
        <taxon>Pseudomonadati</taxon>
        <taxon>Pseudomonadota</taxon>
        <taxon>Gammaproteobacteria</taxon>
        <taxon>Enterobacterales</taxon>
        <taxon>Enterobacteriaceae</taxon>
        <taxon>Citrobacter</taxon>
        <taxon>Citrobacter freundii complex</taxon>
    </lineage>
</organism>
<dbReference type="InterPro" id="IPR000045">
    <property type="entry name" value="Prepilin_IV_endopep_pep"/>
</dbReference>
<evidence type="ECO:0000313" key="3">
    <source>
        <dbReference type="Proteomes" id="UP000192573"/>
    </source>
</evidence>
<dbReference type="AlphaFoldDB" id="A0A1V8NWG7"/>
<dbReference type="Gene3D" id="1.20.120.1220">
    <property type="match status" value="1"/>
</dbReference>
<dbReference type="Pfam" id="PF01478">
    <property type="entry name" value="Peptidase_A24"/>
    <property type="match status" value="1"/>
</dbReference>
<dbReference type="GO" id="GO:0004190">
    <property type="term" value="F:aspartic-type endopeptidase activity"/>
    <property type="evidence" value="ECO:0007669"/>
    <property type="project" value="InterPro"/>
</dbReference>
<dbReference type="GO" id="GO:0016020">
    <property type="term" value="C:membrane"/>
    <property type="evidence" value="ECO:0007669"/>
    <property type="project" value="InterPro"/>
</dbReference>
<dbReference type="RefSeq" id="WP_053390130.1">
    <property type="nucleotide sequence ID" value="NZ_CP077300.1"/>
</dbReference>
<name>A0A1V8NWG7_CITBR</name>
<dbReference type="EMBL" id="NAEW01000008">
    <property type="protein sequence ID" value="OQM40667.1"/>
    <property type="molecule type" value="Genomic_DNA"/>
</dbReference>
<dbReference type="Proteomes" id="UP000192573">
    <property type="component" value="Unassembled WGS sequence"/>
</dbReference>
<comment type="caution">
    <text evidence="2">The sequence shown here is derived from an EMBL/GenBank/DDBJ whole genome shotgun (WGS) entry which is preliminary data.</text>
</comment>
<feature type="domain" description="Prepilin type IV endopeptidase peptidase" evidence="1">
    <location>
        <begin position="6"/>
        <end position="108"/>
    </location>
</feature>
<evidence type="ECO:0000313" key="2">
    <source>
        <dbReference type="EMBL" id="OQM40667.1"/>
    </source>
</evidence>
<proteinExistence type="predicted"/>
<evidence type="ECO:0000259" key="1">
    <source>
        <dbReference type="Pfam" id="PF01478"/>
    </source>
</evidence>
<protein>
    <recommendedName>
        <fullName evidence="1">Prepilin type IV endopeptidase peptidase domain-containing protein</fullName>
    </recommendedName>
</protein>
<accession>A0A1V8NWG7</accession>
<sequence>MILYILIVLTSIYIMWMDIRYRRIPNKALVVLLFIGFAYLLGLDESNCYVRGGYIIPAITLSCGIALSYKNIIGMGDVKFLFLTLLLCPEQWHIAILYVVIFIGGCWSLLWHFVLCKIPPLGKVDMIKKGIPYGIPIALALCTFTFIG</sequence>